<feature type="compositionally biased region" description="Polar residues" evidence="1">
    <location>
        <begin position="1"/>
        <end position="12"/>
    </location>
</feature>
<evidence type="ECO:0008006" key="4">
    <source>
        <dbReference type="Google" id="ProtNLM"/>
    </source>
</evidence>
<dbReference type="InterPro" id="IPR009091">
    <property type="entry name" value="RCC1/BLIP-II"/>
</dbReference>
<dbReference type="Proteomes" id="UP000064967">
    <property type="component" value="Chromosome"/>
</dbReference>
<keyword evidence="3" id="KW-1185">Reference proteome</keyword>
<evidence type="ECO:0000313" key="3">
    <source>
        <dbReference type="Proteomes" id="UP000064967"/>
    </source>
</evidence>
<dbReference type="KEGG" id="llu:AKJ09_09973"/>
<dbReference type="EMBL" id="CP012333">
    <property type="protein sequence ID" value="AKV03310.1"/>
    <property type="molecule type" value="Genomic_DNA"/>
</dbReference>
<dbReference type="STRING" id="1391654.AKJ09_09973"/>
<reference evidence="2 3" key="1">
    <citation type="submission" date="2015-08" db="EMBL/GenBank/DDBJ databases">
        <authorList>
            <person name="Babu N.S."/>
            <person name="Beckwith C.J."/>
            <person name="Beseler K.G."/>
            <person name="Brison A."/>
            <person name="Carone J.V."/>
            <person name="Caskin T.P."/>
            <person name="Diamond M."/>
            <person name="Durham M.E."/>
            <person name="Foxe J.M."/>
            <person name="Go M."/>
            <person name="Henderson B.A."/>
            <person name="Jones I.B."/>
            <person name="McGettigan J.A."/>
            <person name="Micheletti S.J."/>
            <person name="Nasrallah M.E."/>
            <person name="Ortiz D."/>
            <person name="Piller C.R."/>
            <person name="Privatt S.R."/>
            <person name="Schneider S.L."/>
            <person name="Sharp S."/>
            <person name="Smith T.C."/>
            <person name="Stanton J.D."/>
            <person name="Ullery H.E."/>
            <person name="Wilson R.J."/>
            <person name="Serrano M.G."/>
            <person name="Buck G."/>
            <person name="Lee V."/>
            <person name="Wang Y."/>
            <person name="Carvalho R."/>
            <person name="Voegtly L."/>
            <person name="Shi R."/>
            <person name="Duckworth R."/>
            <person name="Johnson A."/>
            <person name="Loviza R."/>
            <person name="Walstead R."/>
            <person name="Shah Z."/>
            <person name="Kiflezghi M."/>
            <person name="Wade K."/>
            <person name="Ball S.L."/>
            <person name="Bradley K.W."/>
            <person name="Asai D.J."/>
            <person name="Bowman C.A."/>
            <person name="Russell D.A."/>
            <person name="Pope W.H."/>
            <person name="Jacobs-Sera D."/>
            <person name="Hendrix R.W."/>
            <person name="Hatfull G.F."/>
        </authorList>
    </citation>
    <scope>NUCLEOTIDE SEQUENCE [LARGE SCALE GENOMIC DNA]</scope>
    <source>
        <strain evidence="2 3">DSM 27648</strain>
    </source>
</reference>
<dbReference type="Pfam" id="PF13540">
    <property type="entry name" value="RCC1_2"/>
    <property type="match status" value="2"/>
</dbReference>
<name>A0A0K1QD16_9BACT</name>
<dbReference type="PRINTS" id="PR00633">
    <property type="entry name" value="RCCNDNSATION"/>
</dbReference>
<dbReference type="PANTHER" id="PTHR45982:SF1">
    <property type="entry name" value="REGULATOR OF CHROMOSOME CONDENSATION"/>
    <property type="match status" value="1"/>
</dbReference>
<dbReference type="PANTHER" id="PTHR45982">
    <property type="entry name" value="REGULATOR OF CHROMOSOME CONDENSATION"/>
    <property type="match status" value="1"/>
</dbReference>
<feature type="region of interest" description="Disordered" evidence="1">
    <location>
        <begin position="1"/>
        <end position="45"/>
    </location>
</feature>
<dbReference type="InterPro" id="IPR000408">
    <property type="entry name" value="Reg_chr_condens"/>
</dbReference>
<evidence type="ECO:0000313" key="2">
    <source>
        <dbReference type="EMBL" id="AKV03310.1"/>
    </source>
</evidence>
<protein>
    <recommendedName>
        <fullName evidence="4">BNR repeat domain protein</fullName>
    </recommendedName>
</protein>
<accession>A0A0K1QD16</accession>
<dbReference type="Gene3D" id="2.130.10.30">
    <property type="entry name" value="Regulator of chromosome condensation 1/beta-lactamase-inhibitor protein II"/>
    <property type="match status" value="2"/>
</dbReference>
<dbReference type="SUPFAM" id="SSF50985">
    <property type="entry name" value="RCC1/BLIP-II"/>
    <property type="match status" value="1"/>
</dbReference>
<organism evidence="2 3">
    <name type="scientific">Labilithrix luteola</name>
    <dbReference type="NCBI Taxonomy" id="1391654"/>
    <lineage>
        <taxon>Bacteria</taxon>
        <taxon>Pseudomonadati</taxon>
        <taxon>Myxococcota</taxon>
        <taxon>Polyangia</taxon>
        <taxon>Polyangiales</taxon>
        <taxon>Labilitrichaceae</taxon>
        <taxon>Labilithrix</taxon>
    </lineage>
</organism>
<dbReference type="GO" id="GO:0005085">
    <property type="term" value="F:guanyl-nucleotide exchange factor activity"/>
    <property type="evidence" value="ECO:0007669"/>
    <property type="project" value="TreeGrafter"/>
</dbReference>
<dbReference type="PROSITE" id="PS50012">
    <property type="entry name" value="RCC1_3"/>
    <property type="match status" value="2"/>
</dbReference>
<proteinExistence type="predicted"/>
<dbReference type="InterPro" id="IPR051553">
    <property type="entry name" value="Ran_GTPase-activating"/>
</dbReference>
<sequence length="434" mass="44509">MVSIVASCSSSEDAPVTEAQADASANTGDASEPKEDGNAPPARDAGLVDAAPLPIVCASSSCAKSLVTTLGANHEDSLSEGFCALLEDGTVSCWGANNAGQLGRGEEAGTLEGSSTAARVLGLSGIVDLDHTCAIDKDGGTWCWGTGPFLRDDAGKVTTERSPIKLTLPPATRVGLGSLVACITAAEGVLCWGNNLQGQLAPFDTTPRSALRGPQRLDLPPGAAVRQLAVGDATFIVREDGTMVSVGANPPLGRVTSLFPDPYPADIALSGVLSVDVATDNACATAGGTGYCWGAVIPKPDDMPGDLSRAFPKPIMAPEPIVQIATTRTLVVGEFGDPIVLPYRWCAATVSGAVYCWGLNESGQAGDGTKDYAFDAVRVTGLPERAAQVRTTRNTTCALLTSGKIYCWGSNFDGQLGNGKVKGVSSVPEEVVLP</sequence>
<evidence type="ECO:0000256" key="1">
    <source>
        <dbReference type="SAM" id="MobiDB-lite"/>
    </source>
</evidence>
<dbReference type="GO" id="GO:0005737">
    <property type="term" value="C:cytoplasm"/>
    <property type="evidence" value="ECO:0007669"/>
    <property type="project" value="TreeGrafter"/>
</dbReference>
<dbReference type="AlphaFoldDB" id="A0A0K1QD16"/>
<gene>
    <name evidence="2" type="ORF">AKJ09_09973</name>
</gene>